<feature type="region of interest" description="Disordered" evidence="1">
    <location>
        <begin position="1"/>
        <end position="29"/>
    </location>
</feature>
<dbReference type="Proteomes" id="UP000434052">
    <property type="component" value="Unassembled WGS sequence"/>
</dbReference>
<dbReference type="OrthoDB" id="9799618at2"/>
<reference evidence="2 5" key="2">
    <citation type="submission" date="2019-04" db="EMBL/GenBank/DDBJ databases">
        <title>Isolation and culture of sulfate reducing bacteria from the cold seep of the South China Sea.</title>
        <authorList>
            <person name="Sun C."/>
            <person name="Liu R."/>
        </authorList>
    </citation>
    <scope>NUCLEOTIDE SEQUENCE [LARGE SCALE GENOMIC DNA]</scope>
    <source>
        <strain evidence="2 5">CS1</strain>
    </source>
</reference>
<dbReference type="InterPro" id="IPR014995">
    <property type="entry name" value="DUF1844"/>
</dbReference>
<reference evidence="3 4" key="1">
    <citation type="submission" date="2018-06" db="EMBL/GenBank/DDBJ databases">
        <title>Complete genome of Desulfovibrio marinus P48SEP.</title>
        <authorList>
            <person name="Crispim J.S."/>
            <person name="Vidigal P.M.P."/>
            <person name="Silva L.C.F."/>
            <person name="Araujo L.C."/>
            <person name="Laguardia C.N."/>
            <person name="Dias R.S."/>
            <person name="Sousa M.P."/>
            <person name="Paula S.O."/>
            <person name="Silva C."/>
        </authorList>
    </citation>
    <scope>NUCLEOTIDE SEQUENCE [LARGE SCALE GENOMIC DNA]</scope>
    <source>
        <strain evidence="3 4">P48SEP</strain>
    </source>
</reference>
<dbReference type="Pfam" id="PF08899">
    <property type="entry name" value="DUF1844"/>
    <property type="match status" value="1"/>
</dbReference>
<dbReference type="Proteomes" id="UP000503251">
    <property type="component" value="Chromosome"/>
</dbReference>
<feature type="compositionally biased region" description="Basic and acidic residues" evidence="1">
    <location>
        <begin position="1"/>
        <end position="14"/>
    </location>
</feature>
<evidence type="ECO:0000256" key="1">
    <source>
        <dbReference type="SAM" id="MobiDB-lite"/>
    </source>
</evidence>
<dbReference type="EMBL" id="QMIF01000002">
    <property type="protein sequence ID" value="TVM35711.1"/>
    <property type="molecule type" value="Genomic_DNA"/>
</dbReference>
<dbReference type="EMBL" id="CP039543">
    <property type="protein sequence ID" value="QJT10175.1"/>
    <property type="molecule type" value="Genomic_DNA"/>
</dbReference>
<protein>
    <submittedName>
        <fullName evidence="3">DUF1844 domain-containing protein</fullName>
    </submittedName>
</protein>
<gene>
    <name evidence="3" type="ORF">DQK91_03335</name>
    <name evidence="2" type="ORF">E8L03_15095</name>
</gene>
<dbReference type="AlphaFoldDB" id="A0A6P1ZJ41"/>
<evidence type="ECO:0000313" key="2">
    <source>
        <dbReference type="EMBL" id="QJT10175.1"/>
    </source>
</evidence>
<accession>A0A6P1ZJ41</accession>
<evidence type="ECO:0000313" key="4">
    <source>
        <dbReference type="Proteomes" id="UP000434052"/>
    </source>
</evidence>
<keyword evidence="5" id="KW-1185">Reference proteome</keyword>
<proteinExistence type="predicted"/>
<name>A0A6P1ZJ41_9BACT</name>
<evidence type="ECO:0000313" key="5">
    <source>
        <dbReference type="Proteomes" id="UP000503251"/>
    </source>
</evidence>
<organism evidence="3 4">
    <name type="scientific">Oceanidesulfovibrio marinus</name>
    <dbReference type="NCBI Taxonomy" id="370038"/>
    <lineage>
        <taxon>Bacteria</taxon>
        <taxon>Pseudomonadati</taxon>
        <taxon>Thermodesulfobacteriota</taxon>
        <taxon>Desulfovibrionia</taxon>
        <taxon>Desulfovibrionales</taxon>
        <taxon>Desulfovibrionaceae</taxon>
        <taxon>Oceanidesulfovibrio</taxon>
    </lineage>
</organism>
<evidence type="ECO:0000313" key="3">
    <source>
        <dbReference type="EMBL" id="TVM35711.1"/>
    </source>
</evidence>
<sequence>MADENSTPKDETRAGEAQTGAGECHSGQHDCPYPQVTFSTFILSLSSSALVHLGEVPDPDTGQTMENLPLAKHTVDIIAMLKEKTSSCLDADEAKLIDGILYELRMKYVMHRK</sequence>
<dbReference type="RefSeq" id="WP_144234040.1">
    <property type="nucleotide sequence ID" value="NZ_CP039543.1"/>
</dbReference>